<protein>
    <submittedName>
        <fullName evidence="2">Uncharacterized protein</fullName>
    </submittedName>
</protein>
<dbReference type="PANTHER" id="PTHR34780:SF5">
    <property type="entry name" value="OS02G0733900 PROTEIN"/>
    <property type="match status" value="1"/>
</dbReference>
<evidence type="ECO:0000313" key="2">
    <source>
        <dbReference type="EMBL" id="KAK8499566.1"/>
    </source>
</evidence>
<evidence type="ECO:0000256" key="1">
    <source>
        <dbReference type="SAM" id="MobiDB-lite"/>
    </source>
</evidence>
<accession>A0ABR2AZ42</accession>
<dbReference type="PANTHER" id="PTHR34780">
    <property type="entry name" value="OS08G0427800 PROTEIN"/>
    <property type="match status" value="1"/>
</dbReference>
<keyword evidence="3" id="KW-1185">Reference proteome</keyword>
<name>A0ABR2AZ42_9ROSI</name>
<evidence type="ECO:0000313" key="3">
    <source>
        <dbReference type="Proteomes" id="UP001472677"/>
    </source>
</evidence>
<dbReference type="EMBL" id="JBBPBM010000234">
    <property type="protein sequence ID" value="KAK8499566.1"/>
    <property type="molecule type" value="Genomic_DNA"/>
</dbReference>
<organism evidence="2 3">
    <name type="scientific">Hibiscus sabdariffa</name>
    <name type="common">roselle</name>
    <dbReference type="NCBI Taxonomy" id="183260"/>
    <lineage>
        <taxon>Eukaryota</taxon>
        <taxon>Viridiplantae</taxon>
        <taxon>Streptophyta</taxon>
        <taxon>Embryophyta</taxon>
        <taxon>Tracheophyta</taxon>
        <taxon>Spermatophyta</taxon>
        <taxon>Magnoliopsida</taxon>
        <taxon>eudicotyledons</taxon>
        <taxon>Gunneridae</taxon>
        <taxon>Pentapetalae</taxon>
        <taxon>rosids</taxon>
        <taxon>malvids</taxon>
        <taxon>Malvales</taxon>
        <taxon>Malvaceae</taxon>
        <taxon>Malvoideae</taxon>
        <taxon>Hibiscus</taxon>
    </lineage>
</organism>
<sequence>MDNRELKGKEEMGSVAVHSQVRKIKQESDRQQIMDWPYRQADVRGGRHQQQLSPSPLGQRGAPISVGP</sequence>
<gene>
    <name evidence="2" type="ORF">V6N12_018949</name>
</gene>
<proteinExistence type="predicted"/>
<comment type="caution">
    <text evidence="2">The sequence shown here is derived from an EMBL/GenBank/DDBJ whole genome shotgun (WGS) entry which is preliminary data.</text>
</comment>
<reference evidence="2 3" key="1">
    <citation type="journal article" date="2024" name="G3 (Bethesda)">
        <title>Genome assembly of Hibiscus sabdariffa L. provides insights into metabolisms of medicinal natural products.</title>
        <authorList>
            <person name="Kim T."/>
        </authorList>
    </citation>
    <scope>NUCLEOTIDE SEQUENCE [LARGE SCALE GENOMIC DNA]</scope>
    <source>
        <strain evidence="2">TK-2024</strain>
        <tissue evidence="2">Old leaves</tissue>
    </source>
</reference>
<feature type="compositionally biased region" description="Basic and acidic residues" evidence="1">
    <location>
        <begin position="1"/>
        <end position="12"/>
    </location>
</feature>
<dbReference type="Proteomes" id="UP001472677">
    <property type="component" value="Unassembled WGS sequence"/>
</dbReference>
<feature type="region of interest" description="Disordered" evidence="1">
    <location>
        <begin position="1"/>
        <end position="68"/>
    </location>
</feature>